<evidence type="ECO:0000313" key="1">
    <source>
        <dbReference type="EMBL" id="KAJ7515851.1"/>
    </source>
</evidence>
<organism evidence="1 2">
    <name type="scientific">Diphasiastrum complanatum</name>
    <name type="common">Issler's clubmoss</name>
    <name type="synonym">Lycopodium complanatum</name>
    <dbReference type="NCBI Taxonomy" id="34168"/>
    <lineage>
        <taxon>Eukaryota</taxon>
        <taxon>Viridiplantae</taxon>
        <taxon>Streptophyta</taxon>
        <taxon>Embryophyta</taxon>
        <taxon>Tracheophyta</taxon>
        <taxon>Lycopodiopsida</taxon>
        <taxon>Lycopodiales</taxon>
        <taxon>Lycopodiaceae</taxon>
        <taxon>Lycopodioideae</taxon>
        <taxon>Diphasiastrum</taxon>
    </lineage>
</organism>
<dbReference type="Proteomes" id="UP001162992">
    <property type="component" value="Chromosome 22"/>
</dbReference>
<dbReference type="EMBL" id="CM055113">
    <property type="protein sequence ID" value="KAJ7515851.1"/>
    <property type="molecule type" value="Genomic_DNA"/>
</dbReference>
<name>A0ACC2AEE6_DIPCM</name>
<sequence length="121" mass="13088">MVGQVAKVLANLVVLGSGIVLKAFSQAYRQALINAAKSGVAQETVQNMVQKPGKTMSLHEARLILGVSENASWDDIMKKYETLFERNATMGSFYIQSKVQRAKECLEAAQQATGEQGSSPP</sequence>
<gene>
    <name evidence="1" type="ORF">O6H91_22G031300</name>
</gene>
<comment type="caution">
    <text evidence="1">The sequence shown here is derived from an EMBL/GenBank/DDBJ whole genome shotgun (WGS) entry which is preliminary data.</text>
</comment>
<proteinExistence type="predicted"/>
<reference evidence="2" key="1">
    <citation type="journal article" date="2024" name="Proc. Natl. Acad. Sci. U.S.A.">
        <title>Extraordinary preservation of gene collinearity over three hundred million years revealed in homosporous lycophytes.</title>
        <authorList>
            <person name="Li C."/>
            <person name="Wickell D."/>
            <person name="Kuo L.Y."/>
            <person name="Chen X."/>
            <person name="Nie B."/>
            <person name="Liao X."/>
            <person name="Peng D."/>
            <person name="Ji J."/>
            <person name="Jenkins J."/>
            <person name="Williams M."/>
            <person name="Shu S."/>
            <person name="Plott C."/>
            <person name="Barry K."/>
            <person name="Rajasekar S."/>
            <person name="Grimwood J."/>
            <person name="Han X."/>
            <person name="Sun S."/>
            <person name="Hou Z."/>
            <person name="He W."/>
            <person name="Dai G."/>
            <person name="Sun C."/>
            <person name="Schmutz J."/>
            <person name="Leebens-Mack J.H."/>
            <person name="Li F.W."/>
            <person name="Wang L."/>
        </authorList>
    </citation>
    <scope>NUCLEOTIDE SEQUENCE [LARGE SCALE GENOMIC DNA]</scope>
    <source>
        <strain evidence="2">cv. PW_Plant_1</strain>
    </source>
</reference>
<accession>A0ACC2AEE6</accession>
<protein>
    <submittedName>
        <fullName evidence="1">Uncharacterized protein</fullName>
    </submittedName>
</protein>
<evidence type="ECO:0000313" key="2">
    <source>
        <dbReference type="Proteomes" id="UP001162992"/>
    </source>
</evidence>
<keyword evidence="2" id="KW-1185">Reference proteome</keyword>